<dbReference type="Pfam" id="PF13531">
    <property type="entry name" value="SBP_bac_11"/>
    <property type="match status" value="1"/>
</dbReference>
<dbReference type="OrthoDB" id="448493at2"/>
<dbReference type="AlphaFoldDB" id="A0A1Z4GBR9"/>
<organism evidence="1 2">
    <name type="scientific">Anabaenopsis circularis NIES-21</name>
    <dbReference type="NCBI Taxonomy" id="1085406"/>
    <lineage>
        <taxon>Bacteria</taxon>
        <taxon>Bacillati</taxon>
        <taxon>Cyanobacteriota</taxon>
        <taxon>Cyanophyceae</taxon>
        <taxon>Nostocales</taxon>
        <taxon>Nodulariaceae</taxon>
        <taxon>Anabaenopsis</taxon>
    </lineage>
</organism>
<dbReference type="SUPFAM" id="SSF53850">
    <property type="entry name" value="Periplasmic binding protein-like II"/>
    <property type="match status" value="1"/>
</dbReference>
<reference evidence="1 2" key="1">
    <citation type="submission" date="2017-06" db="EMBL/GenBank/DDBJ databases">
        <title>Genome sequencing of cyanobaciteial culture collection at National Institute for Environmental Studies (NIES).</title>
        <authorList>
            <person name="Hirose Y."/>
            <person name="Shimura Y."/>
            <person name="Fujisawa T."/>
            <person name="Nakamura Y."/>
            <person name="Kawachi M."/>
        </authorList>
    </citation>
    <scope>NUCLEOTIDE SEQUENCE [LARGE SCALE GENOMIC DNA]</scope>
    <source>
        <strain evidence="1 2">NIES-21</strain>
    </source>
</reference>
<proteinExistence type="predicted"/>
<gene>
    <name evidence="1" type="ORF">NIES21_07590</name>
</gene>
<dbReference type="GO" id="GO:0030973">
    <property type="term" value="F:molybdate ion binding"/>
    <property type="evidence" value="ECO:0007669"/>
    <property type="project" value="TreeGrafter"/>
</dbReference>
<dbReference type="PANTHER" id="PTHR30632:SF0">
    <property type="entry name" value="SULFATE-BINDING PROTEIN"/>
    <property type="match status" value="1"/>
</dbReference>
<dbReference type="PANTHER" id="PTHR30632">
    <property type="entry name" value="MOLYBDATE-BINDING PERIPLASMIC PROTEIN"/>
    <property type="match status" value="1"/>
</dbReference>
<name>A0A1Z4GBR9_9CYAN</name>
<dbReference type="Proteomes" id="UP000218287">
    <property type="component" value="Chromosome"/>
</dbReference>
<evidence type="ECO:0000313" key="1">
    <source>
        <dbReference type="EMBL" id="BAY14973.1"/>
    </source>
</evidence>
<protein>
    <recommendedName>
        <fullName evidence="3">ABC transporter substrate-binding protein</fullName>
    </recommendedName>
</protein>
<dbReference type="Gene3D" id="3.40.190.10">
    <property type="entry name" value="Periplasmic binding protein-like II"/>
    <property type="match status" value="2"/>
</dbReference>
<dbReference type="InterPro" id="IPR050682">
    <property type="entry name" value="ModA/WtpA"/>
</dbReference>
<evidence type="ECO:0008006" key="3">
    <source>
        <dbReference type="Google" id="ProtNLM"/>
    </source>
</evidence>
<dbReference type="EMBL" id="AP018174">
    <property type="protein sequence ID" value="BAY14973.1"/>
    <property type="molecule type" value="Genomic_DNA"/>
</dbReference>
<sequence>MPPGLKNASKAKPKYSKVITSVAIIIAALGLTYIPLPGSQTTVVIVSGTELQEPLQELEVKFEQEHPSIRLELKFQGSQELVNNYLDQKNDFKPTILIPANAEILTELGDRLRATNKTEPFYDSPRPLAKTLLVGIAWPERGKVLFPTGRFQWSRLEQAMQAGNWGKVGGVSNWGSFDFVTTDPTRSNSGQLTLNLWTQSKLGGTINVNSFNDSSIQTLFSLIKKSVYQPPRSTDTLLQEFIVRGPNDADVATVYESIVLHRWQQSAATKGKPYQIYYLDPSIETTATAAIVRRDVDAGTAKAAKQFLDFLTQPEQQAVFVQYGFRPVNNNVDLKTVPNSPWSQNIPGAEVKPSVKILPPPDIQTITEIQRQWERAN</sequence>
<evidence type="ECO:0000313" key="2">
    <source>
        <dbReference type="Proteomes" id="UP000218287"/>
    </source>
</evidence>
<accession>A0A1Z4GBR9</accession>
<keyword evidence="2" id="KW-1185">Reference proteome</keyword>
<dbReference type="GO" id="GO:0015689">
    <property type="term" value="P:molybdate ion transport"/>
    <property type="evidence" value="ECO:0007669"/>
    <property type="project" value="TreeGrafter"/>
</dbReference>